<accession>A0ABW4XQ88</accession>
<gene>
    <name evidence="7" type="ORF">ACFSJ3_17250</name>
</gene>
<evidence type="ECO:0000313" key="8">
    <source>
        <dbReference type="Proteomes" id="UP001597380"/>
    </source>
</evidence>
<evidence type="ECO:0000259" key="6">
    <source>
        <dbReference type="Pfam" id="PF03738"/>
    </source>
</evidence>
<dbReference type="EMBL" id="JBHUHT010000028">
    <property type="protein sequence ID" value="MFD2097740.1"/>
    <property type="molecule type" value="Genomic_DNA"/>
</dbReference>
<proteinExistence type="predicted"/>
<keyword evidence="3" id="KW-0547">Nucleotide-binding</keyword>
<dbReference type="RefSeq" id="WP_345341967.1">
    <property type="nucleotide sequence ID" value="NZ_BAABLI010000032.1"/>
</dbReference>
<dbReference type="InterPro" id="IPR005494">
    <property type="entry name" value="GSPS_pre-ATP-grasp-like_dom"/>
</dbReference>
<keyword evidence="5" id="KW-0460">Magnesium</keyword>
<keyword evidence="8" id="KW-1185">Reference proteome</keyword>
<sequence>MLRIKSAPRANLLERANQYGFDFHTIDGEPYWDETHYYQFTLRQIEDDLEDPTNELEQLCLDLVGDIVRDEHLLAKLKVPSSQWHHILDSWRSKEPSLYGRMDFAYNGQGPAKLLEYNADTPTSIYEAAFFQWIWLEDQVDTGIVWRGADQFNSIQEKLIARMAEVSPDGEIHFACCRDSVEDRATVEYLEDCARQAGLTTKFLYVEEIGLNTNKQFTDLQDFEISCLFKLYPWEWMFDDPFSEYLAKSKTRFIEPAWKALLSNKGILPLLWQRHKGHPNLLPSYFEGEEQADLGHSYCRKPLFSREGANISLVRPNQPLLEVGGEYGGEGYIVQGLSPLPRFEESFTLIGSWVIGHQAAGLTIREDNSLITKDTSRFVPHIIVG</sequence>
<evidence type="ECO:0000256" key="5">
    <source>
        <dbReference type="ARBA" id="ARBA00022842"/>
    </source>
</evidence>
<dbReference type="GO" id="GO:0016874">
    <property type="term" value="F:ligase activity"/>
    <property type="evidence" value="ECO:0007669"/>
    <property type="project" value="UniProtKB-KW"/>
</dbReference>
<evidence type="ECO:0000256" key="3">
    <source>
        <dbReference type="ARBA" id="ARBA00022741"/>
    </source>
</evidence>
<evidence type="ECO:0000256" key="2">
    <source>
        <dbReference type="ARBA" id="ARBA00022723"/>
    </source>
</evidence>
<keyword evidence="4" id="KW-0067">ATP-binding</keyword>
<protein>
    <submittedName>
        <fullName evidence="7">Glutathionylspermidine synthase family protein</fullName>
        <ecNumber evidence="7">6.3.1.-</ecNumber>
    </submittedName>
</protein>
<name>A0ABW4XQ88_9GAMM</name>
<dbReference type="Proteomes" id="UP001597380">
    <property type="component" value="Unassembled WGS sequence"/>
</dbReference>
<organism evidence="7 8">
    <name type="scientific">Corallincola platygyrae</name>
    <dbReference type="NCBI Taxonomy" id="1193278"/>
    <lineage>
        <taxon>Bacteria</taxon>
        <taxon>Pseudomonadati</taxon>
        <taxon>Pseudomonadota</taxon>
        <taxon>Gammaproteobacteria</taxon>
        <taxon>Alteromonadales</taxon>
        <taxon>Psychromonadaceae</taxon>
        <taxon>Corallincola</taxon>
    </lineage>
</organism>
<dbReference type="SUPFAM" id="SSF56059">
    <property type="entry name" value="Glutathione synthetase ATP-binding domain-like"/>
    <property type="match status" value="1"/>
</dbReference>
<comment type="caution">
    <text evidence="7">The sequence shown here is derived from an EMBL/GenBank/DDBJ whole genome shotgun (WGS) entry which is preliminary data.</text>
</comment>
<evidence type="ECO:0000313" key="7">
    <source>
        <dbReference type="EMBL" id="MFD2097740.1"/>
    </source>
</evidence>
<evidence type="ECO:0000256" key="1">
    <source>
        <dbReference type="ARBA" id="ARBA00022598"/>
    </source>
</evidence>
<reference evidence="8" key="1">
    <citation type="journal article" date="2019" name="Int. J. Syst. Evol. Microbiol.">
        <title>The Global Catalogue of Microorganisms (GCM) 10K type strain sequencing project: providing services to taxonomists for standard genome sequencing and annotation.</title>
        <authorList>
            <consortium name="The Broad Institute Genomics Platform"/>
            <consortium name="The Broad Institute Genome Sequencing Center for Infectious Disease"/>
            <person name="Wu L."/>
            <person name="Ma J."/>
        </authorList>
    </citation>
    <scope>NUCLEOTIDE SEQUENCE [LARGE SCALE GENOMIC DNA]</scope>
    <source>
        <strain evidence="8">CGMCC 1.10992</strain>
    </source>
</reference>
<dbReference type="SUPFAM" id="SSF52440">
    <property type="entry name" value="PreATP-grasp domain"/>
    <property type="match status" value="1"/>
</dbReference>
<dbReference type="Pfam" id="PF03738">
    <property type="entry name" value="GSP_synth"/>
    <property type="match status" value="1"/>
</dbReference>
<dbReference type="InterPro" id="IPR016185">
    <property type="entry name" value="PreATP-grasp_dom_sf"/>
</dbReference>
<feature type="domain" description="Glutathionylspermidine synthase pre-ATP-grasp-like" evidence="6">
    <location>
        <begin position="15"/>
        <end position="383"/>
    </location>
</feature>
<evidence type="ECO:0000256" key="4">
    <source>
        <dbReference type="ARBA" id="ARBA00022840"/>
    </source>
</evidence>
<keyword evidence="2" id="KW-0479">Metal-binding</keyword>
<dbReference type="Gene3D" id="3.30.1490.330">
    <property type="match status" value="1"/>
</dbReference>
<keyword evidence="1 7" id="KW-0436">Ligase</keyword>
<dbReference type="EC" id="6.3.1.-" evidence="7"/>